<gene>
    <name evidence="2" type="ORF">M3O51_21750</name>
</gene>
<sequence length="142" mass="16415">MKITKKISYLNYLPYTFSLILIACGYIIPTQKVHAEAGYRICAVFQNHGNTAYTSRGLVVKVAKENGGNTCQKKIAFMNRYYRNAYNETANDYLSMWQCESFSGSVGTNVDLCKLMEVNKIYKYTSRYGRYTDEPRVDFWTN</sequence>
<keyword evidence="3" id="KW-1185">Reference proteome</keyword>
<dbReference type="PROSITE" id="PS51257">
    <property type="entry name" value="PROKAR_LIPOPROTEIN"/>
    <property type="match status" value="1"/>
</dbReference>
<name>A0ABT0LWW1_9XANT</name>
<protein>
    <submittedName>
        <fullName evidence="2">Uncharacterized protein</fullName>
    </submittedName>
</protein>
<keyword evidence="1" id="KW-0472">Membrane</keyword>
<dbReference type="Proteomes" id="UP001167357">
    <property type="component" value="Unassembled WGS sequence"/>
</dbReference>
<keyword evidence="1" id="KW-1133">Transmembrane helix</keyword>
<accession>A0ABT0LWW1</accession>
<dbReference type="EMBL" id="JAMBED010000153">
    <property type="protein sequence ID" value="MCL1553831.1"/>
    <property type="molecule type" value="Genomic_DNA"/>
</dbReference>
<proteinExistence type="predicted"/>
<keyword evidence="1" id="KW-0812">Transmembrane</keyword>
<dbReference type="RefSeq" id="WP_249048694.1">
    <property type="nucleotide sequence ID" value="NZ_JAMBEC010000010.1"/>
</dbReference>
<feature type="transmembrane region" description="Helical" evidence="1">
    <location>
        <begin position="12"/>
        <end position="29"/>
    </location>
</feature>
<reference evidence="2" key="1">
    <citation type="submission" date="2022-04" db="EMBL/GenBank/DDBJ databases">
        <title>Genomic comparison of 19 strains of Xanthomonas nasturtii, a newly emerging watercress pathogen.</title>
        <authorList>
            <person name="Harrison J."/>
            <person name="Greer S."/>
            <person name="Hussain R."/>
            <person name="Lascelles D."/>
            <person name="Roberts M."/>
            <person name="Carter B."/>
            <person name="Bryning A."/>
            <person name="Carroll S."/>
            <person name="Aspin A."/>
            <person name="Cruz L."/>
            <person name="Cruz J."/>
            <person name="Grant M."/>
            <person name="Vicente J."/>
            <person name="Studholme D.J."/>
        </authorList>
    </citation>
    <scope>NUCLEOTIDE SEQUENCE</scope>
    <source>
        <strain evidence="2">10016B</strain>
    </source>
</reference>
<organism evidence="2 3">
    <name type="scientific">Xanthomonas nasturtii</name>
    <dbReference type="NCBI Taxonomy" id="1843581"/>
    <lineage>
        <taxon>Bacteria</taxon>
        <taxon>Pseudomonadati</taxon>
        <taxon>Pseudomonadota</taxon>
        <taxon>Gammaproteobacteria</taxon>
        <taxon>Lysobacterales</taxon>
        <taxon>Lysobacteraceae</taxon>
        <taxon>Xanthomonas</taxon>
    </lineage>
</organism>
<comment type="caution">
    <text evidence="2">The sequence shown here is derived from an EMBL/GenBank/DDBJ whole genome shotgun (WGS) entry which is preliminary data.</text>
</comment>
<evidence type="ECO:0000313" key="3">
    <source>
        <dbReference type="Proteomes" id="UP001167357"/>
    </source>
</evidence>
<evidence type="ECO:0000256" key="1">
    <source>
        <dbReference type="SAM" id="Phobius"/>
    </source>
</evidence>
<evidence type="ECO:0000313" key="2">
    <source>
        <dbReference type="EMBL" id="MCL1553831.1"/>
    </source>
</evidence>